<evidence type="ECO:0000313" key="2">
    <source>
        <dbReference type="Proteomes" id="UP000682204"/>
    </source>
</evidence>
<protein>
    <submittedName>
        <fullName evidence="1">Uncharacterized protein</fullName>
    </submittedName>
</protein>
<gene>
    <name evidence="1" type="ORF">KIH16_04500</name>
</gene>
<sequence length="253" mass="26997">MSNVDKIRTSLETLVADARYLKSQMDEISEWNSLGKIKANVSKLRDLVGNCAEWVDGLKLVDGKILMPVDNNIDLAEASWPDSGYRIDATAEGDASSGTGSIGDPVLSNAVTRYAGPQGDDAMYAYTSLANWTALTAKSGMTVPASLVLAGIAPLSLASGTYDTPPQGYFYTRNYGTRFPLRGGRWSSRGSAGLATLNLNYPRSNANGNISFRPALLHSPMRRGHGYGACARRKGALPHLPCGEKINSCGSCK</sequence>
<name>A0ACD1DXT4_9BACT</name>
<dbReference type="Proteomes" id="UP000682204">
    <property type="component" value="Chromosome"/>
</dbReference>
<keyword evidence="2" id="KW-1185">Reference proteome</keyword>
<organism evidence="1 2">
    <name type="scientific">Aminirod propionatiphilus</name>
    <dbReference type="NCBI Taxonomy" id="3415223"/>
    <lineage>
        <taxon>Bacteria</taxon>
        <taxon>Thermotogati</taxon>
        <taxon>Synergistota</taxon>
        <taxon>Synergistia</taxon>
        <taxon>Synergistales</taxon>
        <taxon>Aminiphilaceae</taxon>
        <taxon>Aminirod</taxon>
    </lineage>
</organism>
<reference evidence="1" key="1">
    <citation type="submission" date="2021-05" db="EMBL/GenBank/DDBJ databases">
        <title>An isolated secondary fermenter in methanogenic hydrocarbon-degrading communities.</title>
        <authorList>
            <person name="Liu Y.-F."/>
            <person name="Liu Z.-l."/>
        </authorList>
    </citation>
    <scope>NUCLEOTIDE SEQUENCE</scope>
    <source>
        <strain evidence="1">L-13</strain>
    </source>
</reference>
<dbReference type="EMBL" id="CP074691">
    <property type="protein sequence ID" value="QVL37035.1"/>
    <property type="molecule type" value="Genomic_DNA"/>
</dbReference>
<evidence type="ECO:0000313" key="1">
    <source>
        <dbReference type="EMBL" id="QVL37035.1"/>
    </source>
</evidence>
<proteinExistence type="predicted"/>
<accession>A0ACD1DXT4</accession>